<reference evidence="3 4" key="1">
    <citation type="submission" date="2020-05" db="EMBL/GenBank/DDBJ databases">
        <title>Parvularcula mediterraneae sp. nov., isolated from polypropylene straw from shallow seawater of the seashore of Laganas in Zakynthos island, Greece.</title>
        <authorList>
            <person name="Szabo I."/>
            <person name="Al-Omari J."/>
            <person name="Rado J."/>
            <person name="Szerdahelyi G.S."/>
        </authorList>
    </citation>
    <scope>NUCLEOTIDE SEQUENCE [LARGE SCALE GENOMIC DNA]</scope>
    <source>
        <strain evidence="3 4">ZS-1/3</strain>
    </source>
</reference>
<comment type="caution">
    <text evidence="3">The sequence shown here is derived from an EMBL/GenBank/DDBJ whole genome shotgun (WGS) entry which is preliminary data.</text>
</comment>
<evidence type="ECO:0000259" key="2">
    <source>
        <dbReference type="Pfam" id="PF00534"/>
    </source>
</evidence>
<keyword evidence="4" id="KW-1185">Reference proteome</keyword>
<dbReference type="CDD" id="cd03809">
    <property type="entry name" value="GT4_MtfB-like"/>
    <property type="match status" value="1"/>
</dbReference>
<evidence type="ECO:0000313" key="4">
    <source>
        <dbReference type="Proteomes" id="UP000536835"/>
    </source>
</evidence>
<organism evidence="3 4">
    <name type="scientific">Parvularcula mediterranea</name>
    <dbReference type="NCBI Taxonomy" id="2732508"/>
    <lineage>
        <taxon>Bacteria</taxon>
        <taxon>Pseudomonadati</taxon>
        <taxon>Pseudomonadota</taxon>
        <taxon>Alphaproteobacteria</taxon>
        <taxon>Parvularculales</taxon>
        <taxon>Parvularculaceae</taxon>
        <taxon>Parvularcula</taxon>
    </lineage>
</organism>
<dbReference type="GO" id="GO:0016757">
    <property type="term" value="F:glycosyltransferase activity"/>
    <property type="evidence" value="ECO:0007669"/>
    <property type="project" value="InterPro"/>
</dbReference>
<proteinExistence type="predicted"/>
<feature type="domain" description="Glycosyl transferase family 1" evidence="2">
    <location>
        <begin position="241"/>
        <end position="363"/>
    </location>
</feature>
<dbReference type="PANTHER" id="PTHR46401:SF2">
    <property type="entry name" value="GLYCOSYLTRANSFERASE WBBK-RELATED"/>
    <property type="match status" value="1"/>
</dbReference>
<evidence type="ECO:0000313" key="3">
    <source>
        <dbReference type="EMBL" id="NNU16752.1"/>
    </source>
</evidence>
<protein>
    <submittedName>
        <fullName evidence="3">Glycosyltransferase family 4 protein</fullName>
    </submittedName>
</protein>
<dbReference type="Proteomes" id="UP000536835">
    <property type="component" value="Unassembled WGS sequence"/>
</dbReference>
<accession>A0A7Y3RP08</accession>
<dbReference type="AlphaFoldDB" id="A0A7Y3RP08"/>
<dbReference type="PANTHER" id="PTHR46401">
    <property type="entry name" value="GLYCOSYLTRANSFERASE WBBK-RELATED"/>
    <property type="match status" value="1"/>
</dbReference>
<dbReference type="Pfam" id="PF00534">
    <property type="entry name" value="Glycos_transf_1"/>
    <property type="match status" value="1"/>
</dbReference>
<dbReference type="Gene3D" id="3.40.50.2000">
    <property type="entry name" value="Glycogen Phosphorylase B"/>
    <property type="match status" value="1"/>
</dbReference>
<dbReference type="SUPFAM" id="SSF53756">
    <property type="entry name" value="UDP-Glycosyltransferase/glycogen phosphorylase"/>
    <property type="match status" value="1"/>
</dbReference>
<keyword evidence="1 3" id="KW-0808">Transferase</keyword>
<dbReference type="RefSeq" id="WP_173199510.1">
    <property type="nucleotide sequence ID" value="NZ_JABFCX010000003.1"/>
</dbReference>
<dbReference type="InterPro" id="IPR001296">
    <property type="entry name" value="Glyco_trans_1"/>
</dbReference>
<name>A0A7Y3RP08_9PROT</name>
<evidence type="ECO:0000256" key="1">
    <source>
        <dbReference type="ARBA" id="ARBA00022679"/>
    </source>
</evidence>
<dbReference type="EMBL" id="JABFCX010000003">
    <property type="protein sequence ID" value="NNU16752.1"/>
    <property type="molecule type" value="Genomic_DNA"/>
</dbReference>
<gene>
    <name evidence="3" type="ORF">HK107_10515</name>
</gene>
<sequence length="402" mass="43752">MSDSPAFVLDVSRLVSRADRPSPTGIDRVELEEAGKALRRTGEVFFYATRGQRSWFLQREQIAALTSTLQERWSKGTEEGAKVARELYAFLGAGAPPSENLSAVEAPKLDGPRAPVSILRSRRADSYLSDSANAVTYRNVSHHHLDKDGFLEGLKERWGAEIDLFWHDAIPITFPEYSKDGDAAKHEKRLRALLRSADRVEVNSEATHDELTGLAERFGLPVPPVSVTPLSAGLPTDIEPLQANRPYFICVGTIEPRKNHGLLLQVWRDIASELGADTPALVLAGRRGWMNSDTFALIDRCPALRDHVFEAPALSDRALASAIAGARALLMPSFAEGFGLPIVEAEALGTPVVASDLHVFHEVSNSPFEAVSPLAGDRWREVIISFCGNKGSTLRGAASLGS</sequence>